<protein>
    <recommendedName>
        <fullName evidence="1">endopeptidase La</fullName>
        <ecNumber evidence="1">3.4.21.53</ecNumber>
    </recommendedName>
</protein>
<name>A0A2X1PPF8_HAEIF</name>
<dbReference type="GO" id="GO:0006508">
    <property type="term" value="P:proteolysis"/>
    <property type="evidence" value="ECO:0007669"/>
    <property type="project" value="UniProtKB-KW"/>
</dbReference>
<dbReference type="InterPro" id="IPR014721">
    <property type="entry name" value="Ribsml_uS5_D2-typ_fold_subgr"/>
</dbReference>
<dbReference type="GO" id="GO:0030163">
    <property type="term" value="P:protein catabolic process"/>
    <property type="evidence" value="ECO:0007669"/>
    <property type="project" value="InterPro"/>
</dbReference>
<proteinExistence type="inferred from homology"/>
<evidence type="ECO:0000313" key="3">
    <source>
        <dbReference type="EMBL" id="SPX43391.1"/>
    </source>
</evidence>
<dbReference type="PROSITE" id="PS51786">
    <property type="entry name" value="LON_PROTEOLYTIC"/>
    <property type="match status" value="1"/>
</dbReference>
<dbReference type="PRINTS" id="PR00830">
    <property type="entry name" value="ENDOLAPTASE"/>
</dbReference>
<dbReference type="AlphaFoldDB" id="A0A2X1PPF8"/>
<evidence type="ECO:0000259" key="2">
    <source>
        <dbReference type="PROSITE" id="PS51786"/>
    </source>
</evidence>
<keyword evidence="1" id="KW-0720">Serine protease</keyword>
<sequence>MEKLNGDSASLAIFCVLASALADLPLPQHIAITGSIDQFGLVHSVGGVNDKIEGFFTICQRRGLTGKQGVIIPMDNNPATEVYLMK</sequence>
<organism evidence="3 4">
    <name type="scientific">Haemophilus influenzae</name>
    <dbReference type="NCBI Taxonomy" id="727"/>
    <lineage>
        <taxon>Bacteria</taxon>
        <taxon>Pseudomonadati</taxon>
        <taxon>Pseudomonadota</taxon>
        <taxon>Gammaproteobacteria</taxon>
        <taxon>Pasteurellales</taxon>
        <taxon>Pasteurellaceae</taxon>
        <taxon>Haemophilus</taxon>
    </lineage>
</organism>
<comment type="similarity">
    <text evidence="1">Belongs to the peptidase S16 family.</text>
</comment>
<keyword evidence="1 3" id="KW-0645">Protease</keyword>
<dbReference type="InterPro" id="IPR008269">
    <property type="entry name" value="Lon_proteolytic"/>
</dbReference>
<reference evidence="3 4" key="1">
    <citation type="submission" date="2018-06" db="EMBL/GenBank/DDBJ databases">
        <authorList>
            <consortium name="Pathogen Informatics"/>
            <person name="Doyle S."/>
        </authorList>
    </citation>
    <scope>NUCLEOTIDE SEQUENCE [LARGE SCALE GENOMIC DNA]</scope>
    <source>
        <strain evidence="3 4">NCTC11872</strain>
    </source>
</reference>
<dbReference type="InterPro" id="IPR027065">
    <property type="entry name" value="Lon_Prtase"/>
</dbReference>
<evidence type="ECO:0000256" key="1">
    <source>
        <dbReference type="PROSITE-ProRule" id="PRU01122"/>
    </source>
</evidence>
<dbReference type="PANTHER" id="PTHR10046">
    <property type="entry name" value="ATP DEPENDENT LON PROTEASE FAMILY MEMBER"/>
    <property type="match status" value="1"/>
</dbReference>
<dbReference type="SUPFAM" id="SSF54211">
    <property type="entry name" value="Ribosomal protein S5 domain 2-like"/>
    <property type="match status" value="1"/>
</dbReference>
<dbReference type="Pfam" id="PF05362">
    <property type="entry name" value="Lon_C"/>
    <property type="match status" value="1"/>
</dbReference>
<keyword evidence="1 3" id="KW-0378">Hydrolase</keyword>
<gene>
    <name evidence="3" type="primary">lonB_4</name>
    <name evidence="3" type="ORF">NCTC11872_03056</name>
</gene>
<dbReference type="Gene3D" id="3.30.230.10">
    <property type="match status" value="1"/>
</dbReference>
<dbReference type="EMBL" id="UASK01000018">
    <property type="protein sequence ID" value="SPX43391.1"/>
    <property type="molecule type" value="Genomic_DNA"/>
</dbReference>
<accession>A0A2X1PPF8</accession>
<comment type="catalytic activity">
    <reaction evidence="1">
        <text>Hydrolysis of proteins in presence of ATP.</text>
        <dbReference type="EC" id="3.4.21.53"/>
    </reaction>
</comment>
<dbReference type="GO" id="GO:0004176">
    <property type="term" value="F:ATP-dependent peptidase activity"/>
    <property type="evidence" value="ECO:0007669"/>
    <property type="project" value="UniProtKB-UniRule"/>
</dbReference>
<feature type="active site" evidence="1">
    <location>
        <position position="8"/>
    </location>
</feature>
<feature type="domain" description="Lon proteolytic" evidence="2">
    <location>
        <begin position="1"/>
        <end position="86"/>
    </location>
</feature>
<dbReference type="EC" id="3.4.21.53" evidence="1"/>
<dbReference type="GO" id="GO:0005524">
    <property type="term" value="F:ATP binding"/>
    <property type="evidence" value="ECO:0007669"/>
    <property type="project" value="InterPro"/>
</dbReference>
<evidence type="ECO:0000313" key="4">
    <source>
        <dbReference type="Proteomes" id="UP000249936"/>
    </source>
</evidence>
<dbReference type="InterPro" id="IPR020568">
    <property type="entry name" value="Ribosomal_Su5_D2-typ_SF"/>
</dbReference>
<dbReference type="GO" id="GO:0004252">
    <property type="term" value="F:serine-type endopeptidase activity"/>
    <property type="evidence" value="ECO:0007669"/>
    <property type="project" value="UniProtKB-UniRule"/>
</dbReference>
<dbReference type="Proteomes" id="UP000249936">
    <property type="component" value="Unassembled WGS sequence"/>
</dbReference>
<feature type="active site" evidence="1">
    <location>
        <position position="51"/>
    </location>
</feature>